<dbReference type="GO" id="GO:0006071">
    <property type="term" value="P:glycerol metabolic process"/>
    <property type="evidence" value="ECO:0007669"/>
    <property type="project" value="InterPro"/>
</dbReference>
<evidence type="ECO:0000259" key="1">
    <source>
        <dbReference type="PROSITE" id="PS51481"/>
    </source>
</evidence>
<protein>
    <recommendedName>
        <fullName evidence="1">DhaK domain-containing protein</fullName>
    </recommendedName>
</protein>
<accession>X1K6S8</accession>
<dbReference type="SUPFAM" id="SSF82549">
    <property type="entry name" value="DAK1/DegV-like"/>
    <property type="match status" value="1"/>
</dbReference>
<name>X1K6S8_9ZZZZ</name>
<feature type="domain" description="DhaK" evidence="1">
    <location>
        <begin position="1"/>
        <end position="87"/>
    </location>
</feature>
<dbReference type="Gene3D" id="3.40.50.10440">
    <property type="entry name" value="Dihydroxyacetone kinase, domain 1"/>
    <property type="match status" value="1"/>
</dbReference>
<dbReference type="InterPro" id="IPR004006">
    <property type="entry name" value="DhaK_dom"/>
</dbReference>
<dbReference type="EMBL" id="BARU01040433">
    <property type="protein sequence ID" value="GAH77788.1"/>
    <property type="molecule type" value="Genomic_DNA"/>
</dbReference>
<dbReference type="GO" id="GO:0004371">
    <property type="term" value="F:glycerone kinase activity"/>
    <property type="evidence" value="ECO:0007669"/>
    <property type="project" value="InterPro"/>
</dbReference>
<comment type="caution">
    <text evidence="2">The sequence shown here is derived from an EMBL/GenBank/DDBJ whole genome shotgun (WGS) entry which is preliminary data.</text>
</comment>
<organism evidence="2">
    <name type="scientific">marine sediment metagenome</name>
    <dbReference type="NCBI Taxonomy" id="412755"/>
    <lineage>
        <taxon>unclassified sequences</taxon>
        <taxon>metagenomes</taxon>
        <taxon>ecological metagenomes</taxon>
    </lineage>
</organism>
<dbReference type="PROSITE" id="PS51481">
    <property type="entry name" value="DHAK"/>
    <property type="match status" value="1"/>
</dbReference>
<dbReference type="InterPro" id="IPR003797">
    <property type="entry name" value="DegV"/>
</dbReference>
<sequence length="87" mass="9252">MSADYDVALQAKETAKQELPDTAIEVVDSRSVGPGEMLVVLAAAKAANEGKSLPEVAEIAHQVVKGLTSVHVPETLFFFERSGRSRG</sequence>
<dbReference type="Pfam" id="PF02645">
    <property type="entry name" value="DegV"/>
    <property type="match status" value="1"/>
</dbReference>
<feature type="non-terminal residue" evidence="2">
    <location>
        <position position="87"/>
    </location>
</feature>
<dbReference type="PROSITE" id="PS51482">
    <property type="entry name" value="DEGV"/>
    <property type="match status" value="1"/>
</dbReference>
<gene>
    <name evidence="2" type="ORF">S03H2_62508</name>
</gene>
<reference evidence="2" key="1">
    <citation type="journal article" date="2014" name="Front. Microbiol.">
        <title>High frequency of phylogenetically diverse reductive dehalogenase-homologous genes in deep subseafloor sedimentary metagenomes.</title>
        <authorList>
            <person name="Kawai M."/>
            <person name="Futagami T."/>
            <person name="Toyoda A."/>
            <person name="Takaki Y."/>
            <person name="Nishi S."/>
            <person name="Hori S."/>
            <person name="Arai W."/>
            <person name="Tsubouchi T."/>
            <person name="Morono Y."/>
            <person name="Uchiyama I."/>
            <person name="Ito T."/>
            <person name="Fujiyama A."/>
            <person name="Inagaki F."/>
            <person name="Takami H."/>
        </authorList>
    </citation>
    <scope>NUCLEOTIDE SEQUENCE</scope>
    <source>
        <strain evidence="2">Expedition CK06-06</strain>
    </source>
</reference>
<evidence type="ECO:0000313" key="2">
    <source>
        <dbReference type="EMBL" id="GAH77788.1"/>
    </source>
</evidence>
<proteinExistence type="predicted"/>
<dbReference type="AlphaFoldDB" id="X1K6S8"/>